<dbReference type="InterPro" id="IPR004125">
    <property type="entry name" value="Signal_recog_particle_SRP54_M"/>
</dbReference>
<dbReference type="SUPFAM" id="SSF47446">
    <property type="entry name" value="Signal peptide-binding domain"/>
    <property type="match status" value="1"/>
</dbReference>
<evidence type="ECO:0000256" key="10">
    <source>
        <dbReference type="SAM" id="MobiDB-lite"/>
    </source>
</evidence>
<feature type="binding site" evidence="9">
    <location>
        <begin position="189"/>
        <end position="193"/>
    </location>
    <ligand>
        <name>GTP</name>
        <dbReference type="ChEBI" id="CHEBI:37565"/>
    </ligand>
</feature>
<evidence type="ECO:0000313" key="13">
    <source>
        <dbReference type="Proteomes" id="UP000184139"/>
    </source>
</evidence>
<dbReference type="InterPro" id="IPR004780">
    <property type="entry name" value="SRP"/>
</dbReference>
<dbReference type="InterPro" id="IPR022941">
    <property type="entry name" value="SRP54"/>
</dbReference>
<keyword evidence="4 9" id="KW-0694">RNA-binding</keyword>
<evidence type="ECO:0000256" key="9">
    <source>
        <dbReference type="HAMAP-Rule" id="MF_00306"/>
    </source>
</evidence>
<dbReference type="GO" id="GO:0008312">
    <property type="term" value="F:7S RNA binding"/>
    <property type="evidence" value="ECO:0007669"/>
    <property type="project" value="InterPro"/>
</dbReference>
<comment type="subcellular location">
    <subcellularLocation>
        <location evidence="9">Cytoplasm</location>
    </subcellularLocation>
    <text evidence="9">The SRP-RNC complex is targeted to the cytoplasmic membrane.</text>
</comment>
<dbReference type="GO" id="GO:0005525">
    <property type="term" value="F:GTP binding"/>
    <property type="evidence" value="ECO:0007669"/>
    <property type="project" value="UniProtKB-UniRule"/>
</dbReference>
<feature type="compositionally biased region" description="Basic residues" evidence="10">
    <location>
        <begin position="439"/>
        <end position="450"/>
    </location>
</feature>
<dbReference type="Pfam" id="PF00448">
    <property type="entry name" value="SRP54"/>
    <property type="match status" value="1"/>
</dbReference>
<dbReference type="Gene3D" id="1.10.260.30">
    <property type="entry name" value="Signal recognition particle, SRP54 subunit, M-domain"/>
    <property type="match status" value="1"/>
</dbReference>
<dbReference type="Pfam" id="PF02978">
    <property type="entry name" value="SRP_SPB"/>
    <property type="match status" value="1"/>
</dbReference>
<evidence type="ECO:0000313" key="12">
    <source>
        <dbReference type="EMBL" id="SHH77954.1"/>
    </source>
</evidence>
<dbReference type="PROSITE" id="PS00300">
    <property type="entry name" value="SRP54"/>
    <property type="match status" value="1"/>
</dbReference>
<organism evidence="12 13">
    <name type="scientific">Desulfofustis glycolicus DSM 9705</name>
    <dbReference type="NCBI Taxonomy" id="1121409"/>
    <lineage>
        <taxon>Bacteria</taxon>
        <taxon>Pseudomonadati</taxon>
        <taxon>Thermodesulfobacteriota</taxon>
        <taxon>Desulfobulbia</taxon>
        <taxon>Desulfobulbales</taxon>
        <taxon>Desulfocapsaceae</taxon>
        <taxon>Desulfofustis</taxon>
    </lineage>
</organism>
<keyword evidence="9" id="KW-0963">Cytoplasm</keyword>
<evidence type="ECO:0000259" key="11">
    <source>
        <dbReference type="PROSITE" id="PS00300"/>
    </source>
</evidence>
<comment type="domain">
    <text evidence="9">Composed of three domains: the N-terminal N domain, which is responsible for interactions with the ribosome, the central G domain, which binds GTP, and the C-terminal M domain, which binds the RNA and the signal sequence of the RNC.</text>
</comment>
<evidence type="ECO:0000256" key="5">
    <source>
        <dbReference type="ARBA" id="ARBA00023134"/>
    </source>
</evidence>
<dbReference type="InterPro" id="IPR013822">
    <property type="entry name" value="Signal_recog_particl_SRP54_hlx"/>
</dbReference>
<comment type="similarity">
    <text evidence="1 9">Belongs to the GTP-binding SRP family. SRP54 subfamily.</text>
</comment>
<reference evidence="12 13" key="1">
    <citation type="submission" date="2016-11" db="EMBL/GenBank/DDBJ databases">
        <authorList>
            <person name="Jaros S."/>
            <person name="Januszkiewicz K."/>
            <person name="Wedrychowicz H."/>
        </authorList>
    </citation>
    <scope>NUCLEOTIDE SEQUENCE [LARGE SCALE GENOMIC DNA]</scope>
    <source>
        <strain evidence="12 13">DSM 9705</strain>
    </source>
</reference>
<keyword evidence="7 9" id="KW-0687">Ribonucleoprotein</keyword>
<feature type="domain" description="SRP54-type proteins GTP-binding" evidence="11">
    <location>
        <begin position="268"/>
        <end position="281"/>
    </location>
</feature>
<dbReference type="InterPro" id="IPR036891">
    <property type="entry name" value="Signal_recog_part_SRP54_M_sf"/>
</dbReference>
<dbReference type="InterPro" id="IPR042101">
    <property type="entry name" value="SRP54_N_sf"/>
</dbReference>
<dbReference type="GO" id="GO:0006614">
    <property type="term" value="P:SRP-dependent cotranslational protein targeting to membrane"/>
    <property type="evidence" value="ECO:0007669"/>
    <property type="project" value="InterPro"/>
</dbReference>
<dbReference type="HAMAP" id="MF_00306">
    <property type="entry name" value="SRP54"/>
    <property type="match status" value="1"/>
</dbReference>
<dbReference type="EMBL" id="FQXS01000009">
    <property type="protein sequence ID" value="SHH77954.1"/>
    <property type="molecule type" value="Genomic_DNA"/>
</dbReference>
<keyword evidence="5 9" id="KW-0342">GTP-binding</keyword>
<evidence type="ECO:0000256" key="3">
    <source>
        <dbReference type="ARBA" id="ARBA00022801"/>
    </source>
</evidence>
<keyword evidence="6 9" id="KW-0733">Signal recognition particle</keyword>
<dbReference type="SUPFAM" id="SSF52540">
    <property type="entry name" value="P-loop containing nucleoside triphosphate hydrolases"/>
    <property type="match status" value="1"/>
</dbReference>
<dbReference type="GO" id="GO:0003924">
    <property type="term" value="F:GTPase activity"/>
    <property type="evidence" value="ECO:0007669"/>
    <property type="project" value="UniProtKB-UniRule"/>
</dbReference>
<keyword evidence="13" id="KW-1185">Reference proteome</keyword>
<comment type="caution">
    <text evidence="9">Lacks conserved residue(s) required for the propagation of feature annotation.</text>
</comment>
<dbReference type="PANTHER" id="PTHR11564:SF5">
    <property type="entry name" value="SIGNAL RECOGNITION PARTICLE SUBUNIT SRP54"/>
    <property type="match status" value="1"/>
</dbReference>
<sequence length="450" mass="49788">MFENLTDRLEAVFKKLRGHGVLTEEHIAEAMREVRMALLEADVNYQVARDFVDSVSAKALGREVSQKLSPGQQVIKIVRDELVELLGGSTEQIRFDGRQPVTIMMAGLQGSGKTTTAGKLAAQFKDSGRRPYLVPADIYRPAAIEQLQILGDRVGVPVHPSTADTKPVDICRRAVAAARENNYDTLIIDTAGRLHIDEQLMGELKEIQTAVDLSEILFVADAMTGQDAVTVADTFNKNLEITGVVLTKMEGDARGGAALSIKRVTGKPIMYVGTGEGLDALETFHPDRTASRILGMGDVLTLIEKAEAVVDKQEADRIARKLKRSEFTLEDFLDQIQQIKKMGSLEQIMSMVPGINKLRQIKDAPQPNEKELVKTEAIIRSMTRKERTNHRIIDASRRQRIAAGSGTSVAEVNRVLKSYTEMLKMLKKMRGKPGAMSGMKRRKVPKGMRR</sequence>
<dbReference type="EC" id="3.6.5.4" evidence="9"/>
<proteinExistence type="inferred from homology"/>
<comment type="catalytic activity">
    <reaction evidence="8 9">
        <text>GTP + H2O = GDP + phosphate + H(+)</text>
        <dbReference type="Rhea" id="RHEA:19669"/>
        <dbReference type="ChEBI" id="CHEBI:15377"/>
        <dbReference type="ChEBI" id="CHEBI:15378"/>
        <dbReference type="ChEBI" id="CHEBI:37565"/>
        <dbReference type="ChEBI" id="CHEBI:43474"/>
        <dbReference type="ChEBI" id="CHEBI:58189"/>
        <dbReference type="EC" id="3.6.5.4"/>
    </reaction>
</comment>
<evidence type="ECO:0000256" key="8">
    <source>
        <dbReference type="ARBA" id="ARBA00048027"/>
    </source>
</evidence>
<dbReference type="AlphaFoldDB" id="A0A1M5VSJ6"/>
<dbReference type="NCBIfam" id="TIGR00959">
    <property type="entry name" value="ffh"/>
    <property type="match status" value="1"/>
</dbReference>
<evidence type="ECO:0000256" key="6">
    <source>
        <dbReference type="ARBA" id="ARBA00023135"/>
    </source>
</evidence>
<dbReference type="STRING" id="1121409.SAMN02745124_01854"/>
<dbReference type="Pfam" id="PF02881">
    <property type="entry name" value="SRP54_N"/>
    <property type="match status" value="1"/>
</dbReference>
<dbReference type="Gene3D" id="1.20.120.140">
    <property type="entry name" value="Signal recognition particle SRP54, nucleotide-binding domain"/>
    <property type="match status" value="1"/>
</dbReference>
<protein>
    <recommendedName>
        <fullName evidence="9">Signal recognition particle protein</fullName>
        <ecNumber evidence="9">3.6.5.4</ecNumber>
    </recommendedName>
    <alternativeName>
        <fullName evidence="9">Fifty-four homolog</fullName>
    </alternativeName>
</protein>
<dbReference type="PANTHER" id="PTHR11564">
    <property type="entry name" value="SIGNAL RECOGNITION PARTICLE 54K PROTEIN SRP54"/>
    <property type="match status" value="1"/>
</dbReference>
<feature type="binding site" evidence="9">
    <location>
        <begin position="107"/>
        <end position="114"/>
    </location>
    <ligand>
        <name>GTP</name>
        <dbReference type="ChEBI" id="CHEBI:37565"/>
    </ligand>
</feature>
<dbReference type="FunFam" id="3.40.50.300:FF:000022">
    <property type="entry name" value="Signal recognition particle 54 kDa subunit"/>
    <property type="match status" value="1"/>
</dbReference>
<comment type="function">
    <text evidence="9">Involved in targeting and insertion of nascent membrane proteins into the cytoplasmic membrane. Binds to the hydrophobic signal sequence of the ribosome-nascent chain (RNC) as it emerges from the ribosomes. The SRP-RNC complex is then targeted to the cytoplasmic membrane where it interacts with the SRP receptor FtsY.</text>
</comment>
<dbReference type="RefSeq" id="WP_073375427.1">
    <property type="nucleotide sequence ID" value="NZ_FQXS01000009.1"/>
</dbReference>
<gene>
    <name evidence="9" type="primary">ffh</name>
    <name evidence="12" type="ORF">SAMN02745124_01854</name>
</gene>
<keyword evidence="2 9" id="KW-0547">Nucleotide-binding</keyword>
<dbReference type="InterPro" id="IPR000897">
    <property type="entry name" value="SRP54_GTPase_dom"/>
</dbReference>
<dbReference type="InterPro" id="IPR027417">
    <property type="entry name" value="P-loop_NTPase"/>
</dbReference>
<evidence type="ECO:0000256" key="1">
    <source>
        <dbReference type="ARBA" id="ARBA00005450"/>
    </source>
</evidence>
<dbReference type="InterPro" id="IPR003593">
    <property type="entry name" value="AAA+_ATPase"/>
</dbReference>
<keyword evidence="3 9" id="KW-0378">Hydrolase</keyword>
<dbReference type="Proteomes" id="UP000184139">
    <property type="component" value="Unassembled WGS sequence"/>
</dbReference>
<evidence type="ECO:0000256" key="4">
    <source>
        <dbReference type="ARBA" id="ARBA00022884"/>
    </source>
</evidence>
<dbReference type="GO" id="GO:0048500">
    <property type="term" value="C:signal recognition particle"/>
    <property type="evidence" value="ECO:0007669"/>
    <property type="project" value="UniProtKB-UniRule"/>
</dbReference>
<dbReference type="SMART" id="SM00962">
    <property type="entry name" value="SRP54"/>
    <property type="match status" value="1"/>
</dbReference>
<comment type="subunit">
    <text evidence="9">Part of the signal recognition particle protein translocation system, which is composed of SRP and FtsY.</text>
</comment>
<dbReference type="CDD" id="cd18539">
    <property type="entry name" value="SRP_G"/>
    <property type="match status" value="1"/>
</dbReference>
<dbReference type="Gene3D" id="3.40.50.300">
    <property type="entry name" value="P-loop containing nucleotide triphosphate hydrolases"/>
    <property type="match status" value="1"/>
</dbReference>
<feature type="region of interest" description="Disordered" evidence="10">
    <location>
        <begin position="429"/>
        <end position="450"/>
    </location>
</feature>
<dbReference type="OrthoDB" id="9804720at2"/>
<evidence type="ECO:0000256" key="2">
    <source>
        <dbReference type="ARBA" id="ARBA00022741"/>
    </source>
</evidence>
<dbReference type="SMART" id="SM00963">
    <property type="entry name" value="SRP54_N"/>
    <property type="match status" value="1"/>
</dbReference>
<accession>A0A1M5VSJ6</accession>
<evidence type="ECO:0000256" key="7">
    <source>
        <dbReference type="ARBA" id="ARBA00023274"/>
    </source>
</evidence>
<dbReference type="SMART" id="SM00382">
    <property type="entry name" value="AAA"/>
    <property type="match status" value="1"/>
</dbReference>
<name>A0A1M5VSJ6_9BACT</name>